<name>A0A8I1GH16_9HYPH</name>
<evidence type="ECO:0000313" key="2">
    <source>
        <dbReference type="EMBL" id="MBJ7543831.1"/>
    </source>
</evidence>
<keyword evidence="1" id="KW-0472">Membrane</keyword>
<evidence type="ECO:0000256" key="1">
    <source>
        <dbReference type="SAM" id="Phobius"/>
    </source>
</evidence>
<proteinExistence type="predicted"/>
<feature type="transmembrane region" description="Helical" evidence="1">
    <location>
        <begin position="61"/>
        <end position="80"/>
    </location>
</feature>
<keyword evidence="3" id="KW-1185">Reference proteome</keyword>
<protein>
    <submittedName>
        <fullName evidence="2">Uncharacterized protein</fullName>
    </submittedName>
</protein>
<evidence type="ECO:0000313" key="3">
    <source>
        <dbReference type="Proteomes" id="UP000623250"/>
    </source>
</evidence>
<keyword evidence="1" id="KW-1133">Transmembrane helix</keyword>
<dbReference type="Proteomes" id="UP000623250">
    <property type="component" value="Unassembled WGS sequence"/>
</dbReference>
<reference evidence="2 3" key="1">
    <citation type="submission" date="2020-12" db="EMBL/GenBank/DDBJ databases">
        <title>Revised draft genomes of Rhodomicrobium vannielii ATCC 17100 and Rhodomicrobium udaipurense JA643.</title>
        <authorList>
            <person name="Conners E.M."/>
            <person name="Davenport E.J."/>
            <person name="Bose A."/>
        </authorList>
    </citation>
    <scope>NUCLEOTIDE SEQUENCE [LARGE SCALE GENOMIC DNA]</scope>
    <source>
        <strain evidence="2 3">JA643</strain>
    </source>
</reference>
<organism evidence="2 3">
    <name type="scientific">Rhodomicrobium udaipurense</name>
    <dbReference type="NCBI Taxonomy" id="1202716"/>
    <lineage>
        <taxon>Bacteria</taxon>
        <taxon>Pseudomonadati</taxon>
        <taxon>Pseudomonadota</taxon>
        <taxon>Alphaproteobacteria</taxon>
        <taxon>Hyphomicrobiales</taxon>
        <taxon>Hyphomicrobiaceae</taxon>
        <taxon>Rhodomicrobium</taxon>
    </lineage>
</organism>
<sequence length="125" mass="12773">MTTVLIILVRLGGLIALGLGAAFFGKYLPVEGVPLLAHKIAGGIAALSLVLLAIQGFSRATVVAILAAIVAAATPAIGIYQQGIVDIEMAKLVHIAHIITGVGVLAFAEILAKRIKASRGYALAH</sequence>
<accession>A0A8I1GH16</accession>
<feature type="transmembrane region" description="Helical" evidence="1">
    <location>
        <begin position="92"/>
        <end position="112"/>
    </location>
</feature>
<gene>
    <name evidence="2" type="ORF">JDN41_09680</name>
</gene>
<feature type="transmembrane region" description="Helical" evidence="1">
    <location>
        <begin position="36"/>
        <end position="54"/>
    </location>
</feature>
<comment type="caution">
    <text evidence="2">The sequence shown here is derived from an EMBL/GenBank/DDBJ whole genome shotgun (WGS) entry which is preliminary data.</text>
</comment>
<dbReference type="RefSeq" id="WP_013418932.1">
    <property type="nucleotide sequence ID" value="NZ_JAEMUK010000018.1"/>
</dbReference>
<keyword evidence="1" id="KW-0812">Transmembrane</keyword>
<dbReference type="AlphaFoldDB" id="A0A8I1GH16"/>
<dbReference type="EMBL" id="JAEMUK010000018">
    <property type="protein sequence ID" value="MBJ7543831.1"/>
    <property type="molecule type" value="Genomic_DNA"/>
</dbReference>